<evidence type="ECO:0000259" key="4">
    <source>
        <dbReference type="Pfam" id="PF07731"/>
    </source>
</evidence>
<dbReference type="Gene3D" id="2.60.40.420">
    <property type="entry name" value="Cupredoxins - blue copper proteins"/>
    <property type="match status" value="3"/>
</dbReference>
<keyword evidence="2" id="KW-0560">Oxidoreductase</keyword>
<dbReference type="NCBIfam" id="TIGR01409">
    <property type="entry name" value="TAT_signal_seq"/>
    <property type="match status" value="1"/>
</dbReference>
<dbReference type="Proteomes" id="UP001320898">
    <property type="component" value="Unassembled WGS sequence"/>
</dbReference>
<dbReference type="PANTHER" id="PTHR11709">
    <property type="entry name" value="MULTI-COPPER OXIDASE"/>
    <property type="match status" value="1"/>
</dbReference>
<dbReference type="InterPro" id="IPR045087">
    <property type="entry name" value="Cu-oxidase_fam"/>
</dbReference>
<dbReference type="InterPro" id="IPR008972">
    <property type="entry name" value="Cupredoxin"/>
</dbReference>
<dbReference type="InterPro" id="IPR033138">
    <property type="entry name" value="Cu_oxidase_CS"/>
</dbReference>
<evidence type="ECO:0000256" key="3">
    <source>
        <dbReference type="SAM" id="MobiDB-lite"/>
    </source>
</evidence>
<name>A0AAW5QWK5_9HYPH</name>
<dbReference type="InterPro" id="IPR002355">
    <property type="entry name" value="Cu_oxidase_Cu_BS"/>
</dbReference>
<protein>
    <submittedName>
        <fullName evidence="6">Multicopper oxidase family protein</fullName>
    </submittedName>
</protein>
<evidence type="ECO:0000259" key="5">
    <source>
        <dbReference type="Pfam" id="PF07732"/>
    </source>
</evidence>
<keyword evidence="7" id="KW-1185">Reference proteome</keyword>
<dbReference type="SUPFAM" id="SSF49503">
    <property type="entry name" value="Cupredoxins"/>
    <property type="match status" value="3"/>
</dbReference>
<sequence length="472" mass="50231">MSIDFLSRRSFVAGTTAGAAALTLGLPRRLLAAPPGPLVLEARPGTAQLLTTEEPATAIWGYQGGAPGPLIRARQGDEVAVTLTNRLEVPTTIHWHGIRIENAMDGVAHLTQAPVQPGERFDYRFTVPDAGTFWYHPHVHGSGPQVDRGLSGLLIVDEATPPDVDHDVVLQFDDWRIGQDGQIDTASIGNLHDAAHAGRLGNVLTVNGKDFETVAAKAGDRVRLRVVSSCNARILQLGFGDLDPWIVALDGQPVAPHRLGAGPLILGPAQRVDLIADVVGEPGGRFPIAEVSGEPFEATAIVLDAGEGSAPRADPPPALSANPVSVPSAKPERTVDLVMSGGAMAFLQEARFEGEVLDGRTLATEHGLVWALNGVAGMPEKPLFSARIGEPVAVRMVNDTLFPHSMHVHGHHFVIYDDAGAPLPGLRDTVTVDPRAETTIGLIADNPGKWMIHCHMLEHQAAGMETWFEVLI</sequence>
<feature type="domain" description="Plastocyanin-like" evidence="5">
    <location>
        <begin position="52"/>
        <end position="158"/>
    </location>
</feature>
<dbReference type="InterPro" id="IPR011706">
    <property type="entry name" value="Cu-oxidase_C"/>
</dbReference>
<dbReference type="Pfam" id="PF07731">
    <property type="entry name" value="Cu-oxidase_2"/>
    <property type="match status" value="1"/>
</dbReference>
<dbReference type="InterPro" id="IPR006311">
    <property type="entry name" value="TAT_signal"/>
</dbReference>
<accession>A0AAW5QWK5</accession>
<dbReference type="CDD" id="cd13861">
    <property type="entry name" value="CuRO_1_CumA_like"/>
    <property type="match status" value="1"/>
</dbReference>
<evidence type="ECO:0000256" key="1">
    <source>
        <dbReference type="ARBA" id="ARBA00022723"/>
    </source>
</evidence>
<comment type="caution">
    <text evidence="6">The sequence shown here is derived from an EMBL/GenBank/DDBJ whole genome shotgun (WGS) entry which is preliminary data.</text>
</comment>
<keyword evidence="1" id="KW-0479">Metal-binding</keyword>
<proteinExistence type="predicted"/>
<evidence type="ECO:0000256" key="2">
    <source>
        <dbReference type="ARBA" id="ARBA00023002"/>
    </source>
</evidence>
<organism evidence="6 7">
    <name type="scientific">Microbaculum marinisediminis</name>
    <dbReference type="NCBI Taxonomy" id="2931392"/>
    <lineage>
        <taxon>Bacteria</taxon>
        <taxon>Pseudomonadati</taxon>
        <taxon>Pseudomonadota</taxon>
        <taxon>Alphaproteobacteria</taxon>
        <taxon>Hyphomicrobiales</taxon>
        <taxon>Tepidamorphaceae</taxon>
        <taxon>Microbaculum</taxon>
    </lineage>
</organism>
<evidence type="ECO:0000313" key="6">
    <source>
        <dbReference type="EMBL" id="MCT8971279.1"/>
    </source>
</evidence>
<dbReference type="PROSITE" id="PS00079">
    <property type="entry name" value="MULTICOPPER_OXIDASE1"/>
    <property type="match status" value="1"/>
</dbReference>
<dbReference type="Pfam" id="PF07732">
    <property type="entry name" value="Cu-oxidase_3"/>
    <property type="match status" value="1"/>
</dbReference>
<dbReference type="PROSITE" id="PS51318">
    <property type="entry name" value="TAT"/>
    <property type="match status" value="1"/>
</dbReference>
<dbReference type="GO" id="GO:0005507">
    <property type="term" value="F:copper ion binding"/>
    <property type="evidence" value="ECO:0007669"/>
    <property type="project" value="InterPro"/>
</dbReference>
<dbReference type="PANTHER" id="PTHR11709:SF2">
    <property type="entry name" value="MULTICOPPER OXIDASE LPR1"/>
    <property type="match status" value="1"/>
</dbReference>
<reference evidence="6 7" key="1">
    <citation type="submission" date="2022-04" db="EMBL/GenBank/DDBJ databases">
        <authorList>
            <person name="Ye Y.-Q."/>
            <person name="Du Z.-J."/>
        </authorList>
    </citation>
    <scope>NUCLEOTIDE SEQUENCE [LARGE SCALE GENOMIC DNA]</scope>
    <source>
        <strain evidence="6 7">A6E488</strain>
    </source>
</reference>
<evidence type="ECO:0000313" key="7">
    <source>
        <dbReference type="Proteomes" id="UP001320898"/>
    </source>
</evidence>
<gene>
    <name evidence="6" type="ORF">MUB46_05335</name>
</gene>
<dbReference type="InterPro" id="IPR019546">
    <property type="entry name" value="TAT_signal_bac_arc"/>
</dbReference>
<dbReference type="RefSeq" id="WP_261614845.1">
    <property type="nucleotide sequence ID" value="NZ_JALIDZ010000002.1"/>
</dbReference>
<feature type="domain" description="Plastocyanin-like" evidence="4">
    <location>
        <begin position="370"/>
        <end position="470"/>
    </location>
</feature>
<dbReference type="AlphaFoldDB" id="A0AAW5QWK5"/>
<dbReference type="GO" id="GO:0016491">
    <property type="term" value="F:oxidoreductase activity"/>
    <property type="evidence" value="ECO:0007669"/>
    <property type="project" value="UniProtKB-KW"/>
</dbReference>
<dbReference type="GO" id="GO:0030288">
    <property type="term" value="C:outer membrane-bounded periplasmic space"/>
    <property type="evidence" value="ECO:0007669"/>
    <property type="project" value="TreeGrafter"/>
</dbReference>
<dbReference type="PROSITE" id="PS00080">
    <property type="entry name" value="MULTICOPPER_OXIDASE2"/>
    <property type="match status" value="1"/>
</dbReference>
<dbReference type="InterPro" id="IPR011707">
    <property type="entry name" value="Cu-oxidase-like_N"/>
</dbReference>
<feature type="region of interest" description="Disordered" evidence="3">
    <location>
        <begin position="307"/>
        <end position="327"/>
    </location>
</feature>
<dbReference type="EMBL" id="JALIDZ010000002">
    <property type="protein sequence ID" value="MCT8971279.1"/>
    <property type="molecule type" value="Genomic_DNA"/>
</dbReference>